<feature type="domain" description="DUF6895" evidence="1">
    <location>
        <begin position="36"/>
        <end position="320"/>
    </location>
</feature>
<dbReference type="RefSeq" id="WP_150404335.1">
    <property type="nucleotide sequence ID" value="NZ_VXLC01000013.1"/>
</dbReference>
<accession>A0A5N0EDQ5</accession>
<dbReference type="AlphaFoldDB" id="A0A5N0EDQ5"/>
<sequence length="330" mass="36569">MNGTHPPAELRGQVGGFPVWPPQVRIETAATTPLLDTALDWLAANLRWFDPVHWDRFLPPRQFREGTVLELLVLCRILRRGERHDHPLIDGALELAYTLVSAESFHAALGRGDEKFPYRAYLVALLADLGRPVPTAAERVRTVLTTGCGGWNGTWRTPLSLLELRYVLELGQFPNSLPSTADLLSRTIVTAGPDPLYLRDDEVYALTHVVFYATDFAARSMHIDPELIDTMRTLLGTYLALGDMDLAGELLLSLHAVHPGDCTITAHGWDSLARHRLSEGAVPGPLFDPVRWSGLRAEVAEAYAFGTCHHTTMVAAMAVAERERHHARIP</sequence>
<proteinExistence type="predicted"/>
<dbReference type="OrthoDB" id="5141156at2"/>
<dbReference type="EMBL" id="VXLC01000013">
    <property type="protein sequence ID" value="KAA8886354.1"/>
    <property type="molecule type" value="Genomic_DNA"/>
</dbReference>
<evidence type="ECO:0000259" key="1">
    <source>
        <dbReference type="Pfam" id="PF21836"/>
    </source>
</evidence>
<dbReference type="Pfam" id="PF21836">
    <property type="entry name" value="DUF6895"/>
    <property type="match status" value="1"/>
</dbReference>
<gene>
    <name evidence="2" type="ORF">F3087_24250</name>
</gene>
<organism evidence="2 3">
    <name type="scientific">Nocardia colli</name>
    <dbReference type="NCBI Taxonomy" id="2545717"/>
    <lineage>
        <taxon>Bacteria</taxon>
        <taxon>Bacillati</taxon>
        <taxon>Actinomycetota</taxon>
        <taxon>Actinomycetes</taxon>
        <taxon>Mycobacteriales</taxon>
        <taxon>Nocardiaceae</taxon>
        <taxon>Nocardia</taxon>
    </lineage>
</organism>
<evidence type="ECO:0000313" key="3">
    <source>
        <dbReference type="Proteomes" id="UP000323876"/>
    </source>
</evidence>
<name>A0A5N0EDQ5_9NOCA</name>
<dbReference type="Proteomes" id="UP000323876">
    <property type="component" value="Unassembled WGS sequence"/>
</dbReference>
<keyword evidence="3" id="KW-1185">Reference proteome</keyword>
<reference evidence="2 3" key="1">
    <citation type="submission" date="2019-09" db="EMBL/GenBank/DDBJ databases">
        <authorList>
            <person name="Wang X."/>
        </authorList>
    </citation>
    <scope>NUCLEOTIDE SEQUENCE [LARGE SCALE GENOMIC DNA]</scope>
    <source>
        <strain evidence="2 3">CICC 11023</strain>
    </source>
</reference>
<dbReference type="InterPro" id="IPR054190">
    <property type="entry name" value="DUF6895"/>
</dbReference>
<protein>
    <recommendedName>
        <fullName evidence="1">DUF6895 domain-containing protein</fullName>
    </recommendedName>
</protein>
<comment type="caution">
    <text evidence="2">The sequence shown here is derived from an EMBL/GenBank/DDBJ whole genome shotgun (WGS) entry which is preliminary data.</text>
</comment>
<evidence type="ECO:0000313" key="2">
    <source>
        <dbReference type="EMBL" id="KAA8886354.1"/>
    </source>
</evidence>